<comment type="subcellular location">
    <subcellularLocation>
        <location evidence="1">Host nucleus</location>
    </subcellularLocation>
    <subcellularLocation>
        <location evidence="2">Virion</location>
    </subcellularLocation>
</comment>
<name>A0AAF0YZT5_9VIRU</name>
<dbReference type="InterPro" id="IPR001878">
    <property type="entry name" value="Znf_CCHC"/>
</dbReference>
<organism evidence="20">
    <name type="scientific">Hibiscus soymovirus</name>
    <dbReference type="NCBI Taxonomy" id="3023608"/>
    <lineage>
        <taxon>Viruses</taxon>
        <taxon>Riboviria</taxon>
        <taxon>Pararnavirae</taxon>
        <taxon>Artverviricota</taxon>
        <taxon>Revtraviricetes</taxon>
        <taxon>Ortervirales</taxon>
        <taxon>Caulimoviridae</taxon>
        <taxon>Soymovirus</taxon>
        <taxon>Soymovirus hibisci</taxon>
    </lineage>
</organism>
<dbReference type="GO" id="GO:0039620">
    <property type="term" value="C:T=7 icosahedral viral capsid"/>
    <property type="evidence" value="ECO:0007669"/>
    <property type="project" value="UniProtKB-KW"/>
</dbReference>
<comment type="function">
    <text evidence="14">Self assembles to form an icosahedral capsid, about 50 nm in diameter, nm, composed of 420 subunits of the viral capsid protein. The capsid encapsulates the genomic dsDNA. Following virus entry into host cell, provides nuclear import of the viral genome. Virus particles do not enter the nucleus, but dock at the nuclear membrane through the interaction with host importins.</text>
</comment>
<dbReference type="GO" id="GO:0046718">
    <property type="term" value="P:symbiont entry into host cell"/>
    <property type="evidence" value="ECO:0007669"/>
    <property type="project" value="UniProtKB-KW"/>
</dbReference>
<keyword evidence="6 20" id="KW-0167">Capsid protein</keyword>
<evidence type="ECO:0000256" key="14">
    <source>
        <dbReference type="ARBA" id="ARBA00024644"/>
    </source>
</evidence>
<proteinExistence type="inferred from homology"/>
<dbReference type="SMART" id="SM00343">
    <property type="entry name" value="ZnF_C2HC"/>
    <property type="match status" value="1"/>
</dbReference>
<dbReference type="GO" id="GO:0043657">
    <property type="term" value="C:host cell"/>
    <property type="evidence" value="ECO:0007669"/>
    <property type="project" value="GOC"/>
</dbReference>
<evidence type="ECO:0000256" key="16">
    <source>
        <dbReference type="PROSITE-ProRule" id="PRU00047"/>
    </source>
</evidence>
<dbReference type="InterPro" id="IPR036875">
    <property type="entry name" value="Znf_CCHC_sf"/>
</dbReference>
<keyword evidence="13" id="KW-1160">Virus entry into host cell</keyword>
<evidence type="ECO:0000256" key="4">
    <source>
        <dbReference type="ARBA" id="ARBA00011242"/>
    </source>
</evidence>
<feature type="domain" description="CCHC-type" evidence="18">
    <location>
        <begin position="399"/>
        <end position="415"/>
    </location>
</feature>
<reference evidence="20" key="1">
    <citation type="submission" date="2023-09" db="EMBL/GenBank/DDBJ databases">
        <title>First report of Hibiscus soymovirus in Hibiscus rosa-sinensis in Colombia in mixed infection.</title>
        <authorList>
            <person name="Roy A."/>
            <person name="Grinstead S."/>
            <person name="Campos Pinzon J.C."/>
            <person name="Hammond J."/>
            <person name="Leon G."/>
        </authorList>
    </citation>
    <scope>NUCLEOTIDE SEQUENCE</scope>
    <source>
        <strain evidence="20">S105-THM-Tolima</strain>
        <strain evidence="19">S86-THN-Tolima</strain>
    </source>
</reference>
<dbReference type="EMBL" id="OR621030">
    <property type="protein sequence ID" value="WPF45113.1"/>
    <property type="molecule type" value="Genomic_DNA"/>
</dbReference>
<dbReference type="InterPro" id="IPR001988">
    <property type="entry name" value="Caulimo_coat"/>
</dbReference>
<evidence type="ECO:0000256" key="12">
    <source>
        <dbReference type="ARBA" id="ARBA00022844"/>
    </source>
</evidence>
<evidence type="ECO:0000256" key="3">
    <source>
        <dbReference type="ARBA" id="ARBA00006778"/>
    </source>
</evidence>
<feature type="region of interest" description="Disordered" evidence="17">
    <location>
        <begin position="31"/>
        <end position="83"/>
    </location>
</feature>
<evidence type="ECO:0000256" key="9">
    <source>
        <dbReference type="ARBA" id="ARBA00022771"/>
    </source>
</evidence>
<keyword evidence="8" id="KW-0479">Metal-binding</keyword>
<evidence type="ECO:0000256" key="11">
    <source>
        <dbReference type="ARBA" id="ARBA00022833"/>
    </source>
</evidence>
<keyword evidence="10" id="KW-1145">T=7 icosahedral capsid protein</keyword>
<accession>A0AAF0YZT5</accession>
<dbReference type="GO" id="GO:0003676">
    <property type="term" value="F:nucleic acid binding"/>
    <property type="evidence" value="ECO:0007669"/>
    <property type="project" value="InterPro"/>
</dbReference>
<evidence type="ECO:0000256" key="10">
    <source>
        <dbReference type="ARBA" id="ARBA00022828"/>
    </source>
</evidence>
<keyword evidence="5" id="KW-1163">Viral penetration into host nucleus</keyword>
<evidence type="ECO:0000256" key="5">
    <source>
        <dbReference type="ARBA" id="ARBA00022524"/>
    </source>
</evidence>
<evidence type="ECO:0000256" key="6">
    <source>
        <dbReference type="ARBA" id="ARBA00022561"/>
    </source>
</evidence>
<keyword evidence="9 16" id="KW-0863">Zinc-finger</keyword>
<dbReference type="GO" id="GO:0075732">
    <property type="term" value="P:viral penetration into host nucleus"/>
    <property type="evidence" value="ECO:0007669"/>
    <property type="project" value="UniProtKB-KW"/>
</dbReference>
<comment type="similarity">
    <text evidence="3">Belongs to the caulimoviridae capsid protein family.</text>
</comment>
<evidence type="ECO:0000256" key="1">
    <source>
        <dbReference type="ARBA" id="ARBA00004147"/>
    </source>
</evidence>
<sequence>MEDIEKITALIDKLNINQSYMGKIEDEDTQGIIYGVDSDDENPHLDMADEDESKPSTPKRPRSPSPVPPNMNNASSSNTNNNRMQSSFREHAYRQGYHFAKGYASKDIPSKYLEKEREIVNGVLNIDCAKNAEELVLNWINQYKLLIQTRDPLIESLTIINLNRYMRYKTTGVIANFFENTEMTTLMGTTGQETGIEYKISYIDEVARKIFEEFFGYLPNESYIANKDDVVKILSNMKLCDPCNLENFFCQVREQYYLLKENQRTDLLAIVKSKLPYPMVKYIEEQLTNPLRRSRVQTLGLIERFAKEYRQNLCISKVERRYIDKVDIRCCKKLEEVPQEYGCSKPYKRKHKKYFKRYKPRRYKTYRKPWKSYYKKRFRKQLSPKKKNKYCPSGKKNCRCWLCQEEGHYANECPNKDKYKNKNNKLKMIFALGFEPIEENIQTDEEIDFDLYSLESETESEYSSTDVEYE</sequence>
<evidence type="ECO:0000256" key="8">
    <source>
        <dbReference type="ARBA" id="ARBA00022723"/>
    </source>
</evidence>
<dbReference type="GO" id="GO:0005198">
    <property type="term" value="F:structural molecule activity"/>
    <property type="evidence" value="ECO:0007669"/>
    <property type="project" value="InterPro"/>
</dbReference>
<evidence type="ECO:0000313" key="20">
    <source>
        <dbReference type="EMBL" id="WPF45123.1"/>
    </source>
</evidence>
<evidence type="ECO:0000313" key="19">
    <source>
        <dbReference type="EMBL" id="WPF45113.1"/>
    </source>
</evidence>
<evidence type="ECO:0000256" key="17">
    <source>
        <dbReference type="SAM" id="MobiDB-lite"/>
    </source>
</evidence>
<keyword evidence="12" id="KW-0946">Virion</keyword>
<evidence type="ECO:0000256" key="2">
    <source>
        <dbReference type="ARBA" id="ARBA00004328"/>
    </source>
</evidence>
<dbReference type="EMBL" id="OR621031">
    <property type="protein sequence ID" value="WPF45123.1"/>
    <property type="molecule type" value="Genomic_DNA"/>
</dbReference>
<dbReference type="PRINTS" id="PR00221">
    <property type="entry name" value="CAULIMOCOAT"/>
</dbReference>
<feature type="compositionally biased region" description="Low complexity" evidence="17">
    <location>
        <begin position="70"/>
        <end position="82"/>
    </location>
</feature>
<dbReference type="Pfam" id="PF00098">
    <property type="entry name" value="zf-CCHC"/>
    <property type="match status" value="1"/>
</dbReference>
<dbReference type="GO" id="GO:0042025">
    <property type="term" value="C:host cell nucleus"/>
    <property type="evidence" value="ECO:0007669"/>
    <property type="project" value="UniProtKB-SubCell"/>
</dbReference>
<protein>
    <recommendedName>
        <fullName evidence="15">Coat protein</fullName>
    </recommendedName>
</protein>
<evidence type="ECO:0000256" key="15">
    <source>
        <dbReference type="ARBA" id="ARBA00031336"/>
    </source>
</evidence>
<dbReference type="SUPFAM" id="SSF57756">
    <property type="entry name" value="Retrovirus zinc finger-like domains"/>
    <property type="match status" value="1"/>
</dbReference>
<dbReference type="GO" id="GO:0008270">
    <property type="term" value="F:zinc ion binding"/>
    <property type="evidence" value="ECO:0007669"/>
    <property type="project" value="UniProtKB-KW"/>
</dbReference>
<keyword evidence="11" id="KW-0862">Zinc</keyword>
<evidence type="ECO:0000259" key="18">
    <source>
        <dbReference type="PROSITE" id="PS50158"/>
    </source>
</evidence>
<evidence type="ECO:0000256" key="13">
    <source>
        <dbReference type="ARBA" id="ARBA00023296"/>
    </source>
</evidence>
<evidence type="ECO:0000256" key="7">
    <source>
        <dbReference type="ARBA" id="ARBA00022562"/>
    </source>
</evidence>
<comment type="subunit">
    <text evidence="4">Interacts (via nuclear localization signal) with host importin alpha.</text>
</comment>
<dbReference type="PROSITE" id="PS50158">
    <property type="entry name" value="ZF_CCHC"/>
    <property type="match status" value="1"/>
</dbReference>
<keyword evidence="7" id="KW-1048">Host nucleus</keyword>